<comment type="caution">
    <text evidence="2">The sequence shown here is derived from an EMBL/GenBank/DDBJ whole genome shotgun (WGS) entry which is preliminary data.</text>
</comment>
<accession>A0A645FTV9</accession>
<evidence type="ECO:0000313" key="2">
    <source>
        <dbReference type="EMBL" id="MPN17082.1"/>
    </source>
</evidence>
<reference evidence="2" key="1">
    <citation type="submission" date="2019-08" db="EMBL/GenBank/DDBJ databases">
        <authorList>
            <person name="Kucharzyk K."/>
            <person name="Murdoch R.W."/>
            <person name="Higgins S."/>
            <person name="Loffler F."/>
        </authorList>
    </citation>
    <scope>NUCLEOTIDE SEQUENCE</scope>
</reference>
<dbReference type="GO" id="GO:0016787">
    <property type="term" value="F:hydrolase activity"/>
    <property type="evidence" value="ECO:0007669"/>
    <property type="project" value="UniProtKB-KW"/>
</dbReference>
<keyword evidence="2" id="KW-0067">ATP-binding</keyword>
<gene>
    <name evidence="2" type="primary">addB_26</name>
    <name evidence="2" type="ORF">SDC9_164432</name>
</gene>
<proteinExistence type="predicted"/>
<sequence>MRLSNEDIQKEINNQLKMPGWVLADQEVVRLLDAAMESKSEFLKIALKKDQTFYSHSLAYVKTGEEFSCLLEHVENILVETGQQILAGEIAIQPFSLQQSQACSYCQYLPVCQFDRLLPENRFRELAELADDVILQALARKEAQP</sequence>
<keyword evidence="2" id="KW-0347">Helicase</keyword>
<name>A0A645FTV9_9ZZZZ</name>
<dbReference type="GO" id="GO:0004386">
    <property type="term" value="F:helicase activity"/>
    <property type="evidence" value="ECO:0007669"/>
    <property type="project" value="UniProtKB-KW"/>
</dbReference>
<evidence type="ECO:0000259" key="1">
    <source>
        <dbReference type="Pfam" id="PF12705"/>
    </source>
</evidence>
<organism evidence="2">
    <name type="scientific">bioreactor metagenome</name>
    <dbReference type="NCBI Taxonomy" id="1076179"/>
    <lineage>
        <taxon>unclassified sequences</taxon>
        <taxon>metagenomes</taxon>
        <taxon>ecological metagenomes</taxon>
    </lineage>
</organism>
<dbReference type="AlphaFoldDB" id="A0A645FTV9"/>
<feature type="domain" description="PD-(D/E)XK endonuclease-like" evidence="1">
    <location>
        <begin position="34"/>
        <end position="113"/>
    </location>
</feature>
<dbReference type="Pfam" id="PF12705">
    <property type="entry name" value="PDDEXK_1"/>
    <property type="match status" value="1"/>
</dbReference>
<keyword evidence="2" id="KW-0378">Hydrolase</keyword>
<dbReference type="EMBL" id="VSSQ01064111">
    <property type="protein sequence ID" value="MPN17082.1"/>
    <property type="molecule type" value="Genomic_DNA"/>
</dbReference>
<dbReference type="InterPro" id="IPR038726">
    <property type="entry name" value="PDDEXK_AddAB-type"/>
</dbReference>
<protein>
    <submittedName>
        <fullName evidence="2">ATP-dependent helicase/deoxyribonuclease subunit B</fullName>
        <ecNumber evidence="2">3.1.-.-</ecNumber>
    </submittedName>
</protein>
<dbReference type="EC" id="3.1.-.-" evidence="2"/>
<keyword evidence="2" id="KW-0547">Nucleotide-binding</keyword>